<sequence>GRISNATKRLKDAHNITSEKTQVEAVKKRTRDDEMEELKSSVMFRDDSARLRLLLETRRIVLNSLPFRAGEYYDSMLINDLIVKDQFRTVINAKTVMHSIIEMYAAVKREIKRVYEKVCKMHAKYLGVHVYFVDEKWKFNSAMLGTRRFNPSYVDREAGIRHPFKRWIADMLSDFGLPSDNFFGAMSDGGSDVK</sequence>
<dbReference type="InParanoid" id="K3W8W6"/>
<evidence type="ECO:0000313" key="2">
    <source>
        <dbReference type="Proteomes" id="UP000019132"/>
    </source>
</evidence>
<dbReference type="AlphaFoldDB" id="K3W8W6"/>
<dbReference type="EnsemblProtists" id="PYU1_T001407">
    <property type="protein sequence ID" value="PYU1_T001407"/>
    <property type="gene ID" value="PYU1_G001407"/>
</dbReference>
<evidence type="ECO:0000313" key="1">
    <source>
        <dbReference type="EnsemblProtists" id="PYU1_T001407"/>
    </source>
</evidence>
<reference evidence="2" key="2">
    <citation type="submission" date="2010-04" db="EMBL/GenBank/DDBJ databases">
        <authorList>
            <person name="Buell R."/>
            <person name="Hamilton J."/>
            <person name="Hostetler J."/>
        </authorList>
    </citation>
    <scope>NUCLEOTIDE SEQUENCE [LARGE SCALE GENOMIC DNA]</scope>
    <source>
        <strain evidence="2">DAOM:BR144</strain>
    </source>
</reference>
<protein>
    <submittedName>
        <fullName evidence="1">Uncharacterized protein</fullName>
    </submittedName>
</protein>
<accession>K3W8W6</accession>
<dbReference type="eggNOG" id="ENOG502R8JH">
    <property type="taxonomic scope" value="Eukaryota"/>
</dbReference>
<dbReference type="Proteomes" id="UP000019132">
    <property type="component" value="Unassembled WGS sequence"/>
</dbReference>
<dbReference type="HOGENOM" id="CLU_087774_0_0_1"/>
<reference evidence="1" key="3">
    <citation type="submission" date="2015-02" db="UniProtKB">
        <authorList>
            <consortium name="EnsemblProtists"/>
        </authorList>
    </citation>
    <scope>IDENTIFICATION</scope>
    <source>
        <strain evidence="1">DAOM BR144</strain>
    </source>
</reference>
<keyword evidence="2" id="KW-1185">Reference proteome</keyword>
<organism evidence="1 2">
    <name type="scientific">Globisporangium ultimum (strain ATCC 200006 / CBS 805.95 / DAOM BR144)</name>
    <name type="common">Pythium ultimum</name>
    <dbReference type="NCBI Taxonomy" id="431595"/>
    <lineage>
        <taxon>Eukaryota</taxon>
        <taxon>Sar</taxon>
        <taxon>Stramenopiles</taxon>
        <taxon>Oomycota</taxon>
        <taxon>Peronosporomycetes</taxon>
        <taxon>Pythiales</taxon>
        <taxon>Pythiaceae</taxon>
        <taxon>Globisporangium</taxon>
    </lineage>
</organism>
<reference evidence="2" key="1">
    <citation type="journal article" date="2010" name="Genome Biol.">
        <title>Genome sequence of the necrotrophic plant pathogen Pythium ultimum reveals original pathogenicity mechanisms and effector repertoire.</title>
        <authorList>
            <person name="Levesque C.A."/>
            <person name="Brouwer H."/>
            <person name="Cano L."/>
            <person name="Hamilton J.P."/>
            <person name="Holt C."/>
            <person name="Huitema E."/>
            <person name="Raffaele S."/>
            <person name="Robideau G.P."/>
            <person name="Thines M."/>
            <person name="Win J."/>
            <person name="Zerillo M.M."/>
            <person name="Beakes G.W."/>
            <person name="Boore J.L."/>
            <person name="Busam D."/>
            <person name="Dumas B."/>
            <person name="Ferriera S."/>
            <person name="Fuerstenberg S.I."/>
            <person name="Gachon C.M."/>
            <person name="Gaulin E."/>
            <person name="Govers F."/>
            <person name="Grenville-Briggs L."/>
            <person name="Horner N."/>
            <person name="Hostetler J."/>
            <person name="Jiang R.H."/>
            <person name="Johnson J."/>
            <person name="Krajaejun T."/>
            <person name="Lin H."/>
            <person name="Meijer H.J."/>
            <person name="Moore B."/>
            <person name="Morris P."/>
            <person name="Phuntmart V."/>
            <person name="Puiu D."/>
            <person name="Shetty J."/>
            <person name="Stajich J.E."/>
            <person name="Tripathy S."/>
            <person name="Wawra S."/>
            <person name="van West P."/>
            <person name="Whitty B.R."/>
            <person name="Coutinho P.M."/>
            <person name="Henrissat B."/>
            <person name="Martin F."/>
            <person name="Thomas P.D."/>
            <person name="Tyler B.M."/>
            <person name="De Vries R.P."/>
            <person name="Kamoun S."/>
            <person name="Yandell M."/>
            <person name="Tisserat N."/>
            <person name="Buell C.R."/>
        </authorList>
    </citation>
    <scope>NUCLEOTIDE SEQUENCE</scope>
    <source>
        <strain evidence="2">DAOM:BR144</strain>
    </source>
</reference>
<name>K3W8W6_GLOUD</name>
<dbReference type="EMBL" id="GL376626">
    <property type="status" value="NOT_ANNOTATED_CDS"/>
    <property type="molecule type" value="Genomic_DNA"/>
</dbReference>
<dbReference type="VEuPathDB" id="FungiDB:PYU1_G001407"/>
<proteinExistence type="predicted"/>